<reference evidence="6 7" key="1">
    <citation type="submission" date="2018-01" db="EMBL/GenBank/DDBJ databases">
        <title>Deinococcus koreensis sp. nov., a radiation-resistant bacterium isolated from river water.</title>
        <authorList>
            <person name="Choi A."/>
        </authorList>
    </citation>
    <scope>NUCLEOTIDE SEQUENCE [LARGE SCALE GENOMIC DNA]</scope>
    <source>
        <strain evidence="6 7">SJW1-2</strain>
    </source>
</reference>
<evidence type="ECO:0000259" key="5">
    <source>
        <dbReference type="PROSITE" id="PS51677"/>
    </source>
</evidence>
<feature type="chain" id="PRO_5014459353" evidence="4">
    <location>
        <begin position="27"/>
        <end position="399"/>
    </location>
</feature>
<protein>
    <submittedName>
        <fullName evidence="6">Polysaccharide deacetylase family protein</fullName>
    </submittedName>
</protein>
<keyword evidence="1" id="KW-0479">Metal-binding</keyword>
<keyword evidence="4" id="KW-0732">Signal</keyword>
<dbReference type="EMBL" id="PPPD01000001">
    <property type="protein sequence ID" value="PNY80847.1"/>
    <property type="molecule type" value="Genomic_DNA"/>
</dbReference>
<evidence type="ECO:0000256" key="3">
    <source>
        <dbReference type="SAM" id="MobiDB-lite"/>
    </source>
</evidence>
<evidence type="ECO:0000256" key="1">
    <source>
        <dbReference type="ARBA" id="ARBA00022723"/>
    </source>
</evidence>
<evidence type="ECO:0000256" key="2">
    <source>
        <dbReference type="ARBA" id="ARBA00022801"/>
    </source>
</evidence>
<feature type="signal peptide" evidence="4">
    <location>
        <begin position="1"/>
        <end position="26"/>
    </location>
</feature>
<dbReference type="PANTHER" id="PTHR10587">
    <property type="entry name" value="GLYCOSYL TRANSFERASE-RELATED"/>
    <property type="match status" value="1"/>
</dbReference>
<dbReference type="GO" id="GO:0005975">
    <property type="term" value="P:carbohydrate metabolic process"/>
    <property type="evidence" value="ECO:0007669"/>
    <property type="project" value="InterPro"/>
</dbReference>
<comment type="caution">
    <text evidence="6">The sequence shown here is derived from an EMBL/GenBank/DDBJ whole genome shotgun (WGS) entry which is preliminary data.</text>
</comment>
<gene>
    <name evidence="6" type="ORF">CVO96_05220</name>
</gene>
<feature type="domain" description="NodB homology" evidence="5">
    <location>
        <begin position="215"/>
        <end position="392"/>
    </location>
</feature>
<dbReference type="RefSeq" id="WP_103311106.1">
    <property type="nucleotide sequence ID" value="NZ_PPPD01000001.1"/>
</dbReference>
<dbReference type="Proteomes" id="UP000236379">
    <property type="component" value="Unassembled WGS sequence"/>
</dbReference>
<dbReference type="GO" id="GO:0016020">
    <property type="term" value="C:membrane"/>
    <property type="evidence" value="ECO:0007669"/>
    <property type="project" value="TreeGrafter"/>
</dbReference>
<proteinExistence type="predicted"/>
<dbReference type="AlphaFoldDB" id="A0A2K3UWD7"/>
<dbReference type="GO" id="GO:0046872">
    <property type="term" value="F:metal ion binding"/>
    <property type="evidence" value="ECO:0007669"/>
    <property type="project" value="UniProtKB-KW"/>
</dbReference>
<name>A0A2K3UWD7_9DEIO</name>
<keyword evidence="2" id="KW-0378">Hydrolase</keyword>
<dbReference type="Gene3D" id="3.20.20.370">
    <property type="entry name" value="Glycoside hydrolase/deacetylase"/>
    <property type="match status" value="1"/>
</dbReference>
<dbReference type="InterPro" id="IPR011330">
    <property type="entry name" value="Glyco_hydro/deAcase_b/a-brl"/>
</dbReference>
<keyword evidence="7" id="KW-1185">Reference proteome</keyword>
<dbReference type="InterPro" id="IPR002509">
    <property type="entry name" value="NODB_dom"/>
</dbReference>
<dbReference type="OrthoDB" id="62208at2"/>
<dbReference type="InterPro" id="IPR050248">
    <property type="entry name" value="Polysacc_deacetylase_ArnD"/>
</dbReference>
<feature type="region of interest" description="Disordered" evidence="3">
    <location>
        <begin position="170"/>
        <end position="191"/>
    </location>
</feature>
<accession>A0A2K3UWD7</accession>
<dbReference type="SUPFAM" id="SSF88713">
    <property type="entry name" value="Glycoside hydrolase/deacetylase"/>
    <property type="match status" value="1"/>
</dbReference>
<dbReference type="PROSITE" id="PS51257">
    <property type="entry name" value="PROKAR_LIPOPROTEIN"/>
    <property type="match status" value="1"/>
</dbReference>
<evidence type="ECO:0000313" key="7">
    <source>
        <dbReference type="Proteomes" id="UP000236379"/>
    </source>
</evidence>
<dbReference type="PANTHER" id="PTHR10587:SF133">
    <property type="entry name" value="CHITIN DEACETYLASE 1-RELATED"/>
    <property type="match status" value="1"/>
</dbReference>
<evidence type="ECO:0000256" key="4">
    <source>
        <dbReference type="SAM" id="SignalP"/>
    </source>
</evidence>
<evidence type="ECO:0000313" key="6">
    <source>
        <dbReference type="EMBL" id="PNY80847.1"/>
    </source>
</evidence>
<sequence length="399" mass="42930">MRAPLRPLLLALAVLGACGLAQTSAAQPVQVAPGQLPPGAVQPVAPGTRPAPAPPTLTLTPAIPEVRSVQYLGNGFIEVAHAVLTVEPAQRGRLRPLVQEVARRVLAARPELSEVDLSVYDRGAYASFGGPLPVLTASVPRRRLDDFTAWAGGTGAYERVWVNPGTMSATRAPDQVRETGPRPAAGRESALEARARNQGGVLDGLLYRGRFRSLQVAALTFDDAPHPLYEPLLLDLLRRSGVKATFFVIGRNAAAYPFFIHDLAAQGHEIGNHTYHHVRLPPLTPAEVTQELQLTNRTLQALTGQPVRYFRPPGGDYTPQTLDAARALGLTTVFWTDDPADFANPGDAVVESRLTSRLRPGGIVLLHDNAPEMLDVLQGFLRVARQRGYTLTTLGGLPK</sequence>
<dbReference type="CDD" id="cd10959">
    <property type="entry name" value="CE4_NodB_like_3"/>
    <property type="match status" value="1"/>
</dbReference>
<organism evidence="6 7">
    <name type="scientific">Deinococcus koreensis</name>
    <dbReference type="NCBI Taxonomy" id="2054903"/>
    <lineage>
        <taxon>Bacteria</taxon>
        <taxon>Thermotogati</taxon>
        <taxon>Deinococcota</taxon>
        <taxon>Deinococci</taxon>
        <taxon>Deinococcales</taxon>
        <taxon>Deinococcaceae</taxon>
        <taxon>Deinococcus</taxon>
    </lineage>
</organism>
<dbReference type="PROSITE" id="PS51677">
    <property type="entry name" value="NODB"/>
    <property type="match status" value="1"/>
</dbReference>
<dbReference type="Pfam" id="PF01522">
    <property type="entry name" value="Polysacc_deac_1"/>
    <property type="match status" value="1"/>
</dbReference>
<dbReference type="GO" id="GO:0016810">
    <property type="term" value="F:hydrolase activity, acting on carbon-nitrogen (but not peptide) bonds"/>
    <property type="evidence" value="ECO:0007669"/>
    <property type="project" value="InterPro"/>
</dbReference>